<dbReference type="PROSITE" id="PS51698">
    <property type="entry name" value="U_BOX"/>
    <property type="match status" value="1"/>
</dbReference>
<gene>
    <name evidence="3" type="ORF">PCOS0759_LOCUS8769</name>
</gene>
<dbReference type="AlphaFoldDB" id="A0A7S1PIX0"/>
<accession>A0A7S1PIX0</accession>
<dbReference type="Pfam" id="PF04564">
    <property type="entry name" value="U-box"/>
    <property type="match status" value="1"/>
</dbReference>
<organism evidence="3">
    <name type="scientific">Percolomonas cosmopolitus</name>
    <dbReference type="NCBI Taxonomy" id="63605"/>
    <lineage>
        <taxon>Eukaryota</taxon>
        <taxon>Discoba</taxon>
        <taxon>Heterolobosea</taxon>
        <taxon>Tetramitia</taxon>
        <taxon>Eutetramitia</taxon>
        <taxon>Percolomonadidae</taxon>
        <taxon>Percolomonas</taxon>
    </lineage>
</organism>
<dbReference type="GO" id="GO:0016567">
    <property type="term" value="P:protein ubiquitination"/>
    <property type="evidence" value="ECO:0007669"/>
    <property type="project" value="InterPro"/>
</dbReference>
<keyword evidence="1" id="KW-0175">Coiled coil</keyword>
<protein>
    <recommendedName>
        <fullName evidence="2">U-box domain-containing protein</fullName>
    </recommendedName>
</protein>
<reference evidence="3" key="1">
    <citation type="submission" date="2021-01" db="EMBL/GenBank/DDBJ databases">
        <authorList>
            <person name="Corre E."/>
            <person name="Pelletier E."/>
            <person name="Niang G."/>
            <person name="Scheremetjew M."/>
            <person name="Finn R."/>
            <person name="Kale V."/>
            <person name="Holt S."/>
            <person name="Cochrane G."/>
            <person name="Meng A."/>
            <person name="Brown T."/>
            <person name="Cohen L."/>
        </authorList>
    </citation>
    <scope>NUCLEOTIDE SEQUENCE</scope>
    <source>
        <strain evidence="3">WS</strain>
    </source>
</reference>
<evidence type="ECO:0000256" key="1">
    <source>
        <dbReference type="SAM" id="Coils"/>
    </source>
</evidence>
<dbReference type="Gene3D" id="3.30.40.10">
    <property type="entry name" value="Zinc/RING finger domain, C3HC4 (zinc finger)"/>
    <property type="match status" value="1"/>
</dbReference>
<feature type="coiled-coil region" evidence="1">
    <location>
        <begin position="476"/>
        <end position="510"/>
    </location>
</feature>
<proteinExistence type="predicted"/>
<dbReference type="SMART" id="SM00504">
    <property type="entry name" value="Ubox"/>
    <property type="match status" value="1"/>
</dbReference>
<dbReference type="EMBL" id="HBGD01010663">
    <property type="protein sequence ID" value="CAD9085515.1"/>
    <property type="molecule type" value="Transcribed_RNA"/>
</dbReference>
<dbReference type="SUPFAM" id="SSF57850">
    <property type="entry name" value="RING/U-box"/>
    <property type="match status" value="1"/>
</dbReference>
<dbReference type="InterPro" id="IPR003613">
    <property type="entry name" value="Ubox_domain"/>
</dbReference>
<evidence type="ECO:0000259" key="2">
    <source>
        <dbReference type="PROSITE" id="PS51698"/>
    </source>
</evidence>
<dbReference type="GO" id="GO:0004842">
    <property type="term" value="F:ubiquitin-protein transferase activity"/>
    <property type="evidence" value="ECO:0007669"/>
    <property type="project" value="InterPro"/>
</dbReference>
<sequence length="665" mass="75282">METITNITSSTSNLTKSQLATLLATTNSLLKCSSSPEHPVSWPSSTFQTLLSLISTFLFQTENQIDIQNALLLLTNIAKLSSAQRDVLLSNMTQIAPIIENILEKNVQWEKWTVLYLILLFLIRVKDYDLKVSDAMELMDGRVKFVIRGLAGLLRQKGYEPEVYANVLHIFNGLVEPAALYANSEKDDMNHRAFSEHVDLVRELSLDLQLDLFQVMIDHLDSPHDQKGDFITAHVSLRHSNMRAFISFTLKLGLYGSPSTDSVFRKQFLVRDAEDEANSRGLAKLLMRYFESCLLEISNQKTQETGGEDKKGDLIPNADALLGLKLVLRVLIYISFRQPSNLVLPLRYLNTTSAHFFMLFPKSLSSQPLNVSAQLLSLVCQFNVNINSLVGEGELRAHRLRVPPECKPSVLKSIMNVCFEACTLELMEALREWMEAPSVNMVSRDFTTYHSIMRLIDDNIIALEKEQNKANQSFNYEEMEAILSNGLDTLEKEQQEILDLKSQLAELRSQSTTPRPRPNSPVSSVTAQSLTSLGDLPSLSQQTSITTQLKGLEKMEIKELLTEQKVREQRQKTENALIKTGNVPSEFLCEINSHLMISPMRTPYGNVYEKETIELWLENNGSVDPLNGKVLKKTDLQLDGKLSERIKEWMFEQTCDSGSNDLYEF</sequence>
<name>A0A7S1PIX0_9EUKA</name>
<evidence type="ECO:0000313" key="3">
    <source>
        <dbReference type="EMBL" id="CAD9085515.1"/>
    </source>
</evidence>
<feature type="domain" description="U-box" evidence="2">
    <location>
        <begin position="582"/>
        <end position="656"/>
    </location>
</feature>
<dbReference type="InterPro" id="IPR013083">
    <property type="entry name" value="Znf_RING/FYVE/PHD"/>
</dbReference>